<accession>A0ACC1QWG2</accession>
<sequence length="1039" mass="112550">MSPPTSRTNGRLVDTIYCEAKCSDEDVYYFGSDDDQYENPRERKRRYERAGQRFLEGSTPRLFSASLRGPFDTSRGWKNPWASKTLATRTVQRPQPEIAQSTKHNIPTKPTNRHVRLQTQQPRLGKPECHLPSPQSLKTASLVSDAHPFLEDEELRAVQAWRHSVGTTAPDTEAQSIAASTAAAASRKRKASHNWLKTVPDKRNKTERTGRSIEQPEPYTPTLPVTTQSNVEVATTANAAALQLSSKLPPRKSTAQLISPSKQSLATKNITNPTARSKNELPNSLRREQQAAATLSSPVSLQNVKQEHHTTQPSPLKFKAKIHSISDASSDRSDTKSRNTTALRQTITNEIIRTPHRVSDDEDFIFDIALDPLSDSSESESEDESEDAGVEVGQEAVGSTELIPAAHQTLSAQEEMNTGDSSSDSDLTELSESPVLSDWEGAADEAGAESEEAQDRVEEGSDEVTPDPELAVANADATVEAMDMSEDVPATQPVEVQVVTESEEMPTVEAGPVGELGPTNDGNENMVTAAPHQAKEQTSTSDEQESRPSEMNNGQLTLQNVADAKDEPQVGGDNPGPIVEAEAVESEICVTATPASQSAAASAVPPSPKIKQESSEFSLKAMFRSFVPTNTWTQLTGLASASTQPTTQHSVDNPMDEHVLPSIEVPLDQDDGRAIDVGRSSQVDETAVVPSIDRLSSGADESQLQLLSEHDHALASDSLPAPQQPTNECVTRVSQEEPAAVERDEGCLAGEPLSAGEAVIVDDVQAQEVSPKEPPTARVATASELMPPPKVPAATARLVTPSPTEKGDNSEPRFAFKSFAAFTTPSPERLRVKKRRTLPGSSLRHPSLKGILSSRKAGATPRTRNRVSWFLPGEQDADTTDSQEDKASLPTAPSSPPPRTPLAELPTASNEKFSKHFSSVLKRTDGLRHRFHVARDTDGMVEGLSSSQCTSSQSSYTMTRSNVDTMMKDAPVVASSDIENQGRPREATMSVEPMDMVEDMVREMGDFWQAWDVDAELNAAKKAQAETATTGSQPQNSWR</sequence>
<keyword evidence="2" id="KW-1185">Reference proteome</keyword>
<dbReference type="Proteomes" id="UP001148737">
    <property type="component" value="Unassembled WGS sequence"/>
</dbReference>
<comment type="caution">
    <text evidence="1">The sequence shown here is derived from an EMBL/GenBank/DDBJ whole genome shotgun (WGS) entry which is preliminary data.</text>
</comment>
<proteinExistence type="predicted"/>
<organism evidence="1 2">
    <name type="scientific">Lecanicillium saksenae</name>
    <dbReference type="NCBI Taxonomy" id="468837"/>
    <lineage>
        <taxon>Eukaryota</taxon>
        <taxon>Fungi</taxon>
        <taxon>Dikarya</taxon>
        <taxon>Ascomycota</taxon>
        <taxon>Pezizomycotina</taxon>
        <taxon>Sordariomycetes</taxon>
        <taxon>Hypocreomycetidae</taxon>
        <taxon>Hypocreales</taxon>
        <taxon>Cordycipitaceae</taxon>
        <taxon>Lecanicillium</taxon>
    </lineage>
</organism>
<evidence type="ECO:0000313" key="2">
    <source>
        <dbReference type="Proteomes" id="UP001148737"/>
    </source>
</evidence>
<reference evidence="1" key="1">
    <citation type="submission" date="2022-07" db="EMBL/GenBank/DDBJ databases">
        <title>Genome Sequence of Lecanicillium saksenae.</title>
        <authorList>
            <person name="Buettner E."/>
        </authorList>
    </citation>
    <scope>NUCLEOTIDE SEQUENCE</scope>
    <source>
        <strain evidence="1">VT-O1</strain>
    </source>
</reference>
<protein>
    <submittedName>
        <fullName evidence="1">Uncharacterized protein</fullName>
    </submittedName>
</protein>
<name>A0ACC1QWG2_9HYPO</name>
<dbReference type="EMBL" id="JANAKD010000470">
    <property type="protein sequence ID" value="KAJ3493600.1"/>
    <property type="molecule type" value="Genomic_DNA"/>
</dbReference>
<gene>
    <name evidence="1" type="ORF">NLG97_g4631</name>
</gene>
<evidence type="ECO:0000313" key="1">
    <source>
        <dbReference type="EMBL" id="KAJ3493600.1"/>
    </source>
</evidence>